<gene>
    <name evidence="2" type="ORF">AN215_17425</name>
</gene>
<dbReference type="InterPro" id="IPR012296">
    <property type="entry name" value="Nuclease_put_TT1808"/>
</dbReference>
<dbReference type="OrthoDB" id="4537149at2"/>
<reference evidence="2 3" key="1">
    <citation type="journal article" date="2016" name="Front. Microbiol.">
        <title>Comparative Genomics Analysis of Streptomyces Species Reveals Their Adaptation to the Marine Environment and Their Diversity at the Genomic Level.</title>
        <authorList>
            <person name="Tian X."/>
            <person name="Zhang Z."/>
            <person name="Yang T."/>
            <person name="Chen M."/>
            <person name="Li J."/>
            <person name="Chen F."/>
            <person name="Yang J."/>
            <person name="Li W."/>
            <person name="Zhang B."/>
            <person name="Zhang Z."/>
            <person name="Wu J."/>
            <person name="Zhang C."/>
            <person name="Long L."/>
            <person name="Xiao J."/>
        </authorList>
    </citation>
    <scope>NUCLEOTIDE SEQUENCE [LARGE SCALE GENOMIC DNA]</scope>
    <source>
        <strain evidence="2 3">SCSIO 10390</strain>
    </source>
</reference>
<dbReference type="EMBL" id="LJGT01000040">
    <property type="protein sequence ID" value="OEU88009.1"/>
    <property type="molecule type" value="Genomic_DNA"/>
</dbReference>
<comment type="caution">
    <text evidence="2">The sequence shown here is derived from an EMBL/GenBank/DDBJ whole genome shotgun (WGS) entry which is preliminary data.</text>
</comment>
<evidence type="ECO:0000259" key="1">
    <source>
        <dbReference type="Pfam" id="PF05685"/>
    </source>
</evidence>
<dbReference type="CDD" id="cd06260">
    <property type="entry name" value="DUF820-like"/>
    <property type="match status" value="1"/>
</dbReference>
<dbReference type="SUPFAM" id="SSF52980">
    <property type="entry name" value="Restriction endonuclease-like"/>
    <property type="match status" value="1"/>
</dbReference>
<accession>A0A1E7JK64</accession>
<proteinExistence type="predicted"/>
<feature type="domain" description="Putative restriction endonuclease" evidence="1">
    <location>
        <begin position="31"/>
        <end position="194"/>
    </location>
</feature>
<evidence type="ECO:0000313" key="2">
    <source>
        <dbReference type="EMBL" id="OEU88009.1"/>
    </source>
</evidence>
<dbReference type="InterPro" id="IPR011335">
    <property type="entry name" value="Restrct_endonuc-II-like"/>
</dbReference>
<organism evidence="2 3">
    <name type="scientific">Streptomyces abyssalis</name>
    <dbReference type="NCBI Taxonomy" id="933944"/>
    <lineage>
        <taxon>Bacteria</taxon>
        <taxon>Bacillati</taxon>
        <taxon>Actinomycetota</taxon>
        <taxon>Actinomycetes</taxon>
        <taxon>Kitasatosporales</taxon>
        <taxon>Streptomycetaceae</taxon>
        <taxon>Streptomyces</taxon>
    </lineage>
</organism>
<dbReference type="Proteomes" id="UP000176087">
    <property type="component" value="Unassembled WGS sequence"/>
</dbReference>
<keyword evidence="3" id="KW-1185">Reference proteome</keyword>
<sequence>MTVMLERPTSSTPIETPDGPPGFEALCRTLLSMDVPDGYRAEIIGGNIVMSPWSKGYYFGVMEAIREQLRPHLPEGETCGDAPFLFTFPGEERAYGPDFYVAARNAFDTTKRYIDGDALSLVAELTSRSTRTADWEDKLRVYGRTRVPVYLLLDMEEESATVFSTPSAKGYTAHTTVPFGKTLHIPEPFGCELDTTGFAAPTADGGEQTEAG</sequence>
<evidence type="ECO:0000313" key="3">
    <source>
        <dbReference type="Proteomes" id="UP000176087"/>
    </source>
</evidence>
<dbReference type="InterPro" id="IPR008538">
    <property type="entry name" value="Uma2"/>
</dbReference>
<dbReference type="PANTHER" id="PTHR35400:SF3">
    <property type="entry name" value="SLL1072 PROTEIN"/>
    <property type="match status" value="1"/>
</dbReference>
<dbReference type="Pfam" id="PF05685">
    <property type="entry name" value="Uma2"/>
    <property type="match status" value="1"/>
</dbReference>
<dbReference type="Gene3D" id="3.90.1570.10">
    <property type="entry name" value="tt1808, chain A"/>
    <property type="match status" value="1"/>
</dbReference>
<dbReference type="STRING" id="933944.AN215_17425"/>
<dbReference type="PATRIC" id="fig|933944.5.peg.2778"/>
<name>A0A1E7JK64_9ACTN</name>
<dbReference type="PANTHER" id="PTHR35400">
    <property type="entry name" value="SLR1083 PROTEIN"/>
    <property type="match status" value="1"/>
</dbReference>
<protein>
    <recommendedName>
        <fullName evidence="1">Putative restriction endonuclease domain-containing protein</fullName>
    </recommendedName>
</protein>
<dbReference type="AlphaFoldDB" id="A0A1E7JK64"/>